<evidence type="ECO:0000313" key="3">
    <source>
        <dbReference type="EMBL" id="KAJ8502100.1"/>
    </source>
</evidence>
<evidence type="ECO:0000259" key="2">
    <source>
        <dbReference type="Pfam" id="PF07859"/>
    </source>
</evidence>
<evidence type="ECO:0000256" key="1">
    <source>
        <dbReference type="ARBA" id="ARBA00022801"/>
    </source>
</evidence>
<keyword evidence="4" id="KW-1185">Reference proteome</keyword>
<dbReference type="InterPro" id="IPR050300">
    <property type="entry name" value="GDXG_lipolytic_enzyme"/>
</dbReference>
<accession>A0AAD7XG00</accession>
<dbReference type="Gene3D" id="3.40.50.1820">
    <property type="entry name" value="alpha/beta hydrolase"/>
    <property type="match status" value="1"/>
</dbReference>
<reference evidence="3" key="1">
    <citation type="submission" date="2022-11" db="EMBL/GenBank/DDBJ databases">
        <title>Genome Sequence of Cubamyces cubensis.</title>
        <authorList>
            <person name="Buettner E."/>
        </authorList>
    </citation>
    <scope>NUCLEOTIDE SEQUENCE</scope>
    <source>
        <strain evidence="3">MPL-01</strain>
    </source>
</reference>
<protein>
    <recommendedName>
        <fullName evidence="2">Alpha/beta hydrolase fold-3 domain-containing protein</fullName>
    </recommendedName>
</protein>
<keyword evidence="1" id="KW-0378">Hydrolase</keyword>
<dbReference type="AlphaFoldDB" id="A0AAD7XG00"/>
<comment type="caution">
    <text evidence="3">The sequence shown here is derived from an EMBL/GenBank/DDBJ whole genome shotgun (WGS) entry which is preliminary data.</text>
</comment>
<organism evidence="3 4">
    <name type="scientific">Trametes cubensis</name>
    <dbReference type="NCBI Taxonomy" id="1111947"/>
    <lineage>
        <taxon>Eukaryota</taxon>
        <taxon>Fungi</taxon>
        <taxon>Dikarya</taxon>
        <taxon>Basidiomycota</taxon>
        <taxon>Agaricomycotina</taxon>
        <taxon>Agaricomycetes</taxon>
        <taxon>Polyporales</taxon>
        <taxon>Polyporaceae</taxon>
        <taxon>Trametes</taxon>
    </lineage>
</organism>
<proteinExistence type="predicted"/>
<name>A0AAD7XG00_9APHY</name>
<gene>
    <name evidence="3" type="ORF">ONZ51_g142</name>
</gene>
<dbReference type="PANTHER" id="PTHR48081">
    <property type="entry name" value="AB HYDROLASE SUPERFAMILY PROTEIN C4A8.06C"/>
    <property type="match status" value="1"/>
</dbReference>
<dbReference type="EMBL" id="JAPEVG010000002">
    <property type="protein sequence ID" value="KAJ8502100.1"/>
    <property type="molecule type" value="Genomic_DNA"/>
</dbReference>
<dbReference type="InterPro" id="IPR013094">
    <property type="entry name" value="AB_hydrolase_3"/>
</dbReference>
<dbReference type="InterPro" id="IPR029058">
    <property type="entry name" value="AB_hydrolase_fold"/>
</dbReference>
<feature type="domain" description="Alpha/beta hydrolase fold-3" evidence="2">
    <location>
        <begin position="88"/>
        <end position="303"/>
    </location>
</feature>
<dbReference type="Proteomes" id="UP001215151">
    <property type="component" value="Unassembled WGS sequence"/>
</dbReference>
<evidence type="ECO:0000313" key="4">
    <source>
        <dbReference type="Proteomes" id="UP001215151"/>
    </source>
</evidence>
<dbReference type="GO" id="GO:0016787">
    <property type="term" value="F:hydrolase activity"/>
    <property type="evidence" value="ECO:0007669"/>
    <property type="project" value="UniProtKB-KW"/>
</dbReference>
<dbReference type="SUPFAM" id="SSF53474">
    <property type="entry name" value="alpha/beta-Hydrolases"/>
    <property type="match status" value="1"/>
</dbReference>
<sequence>MDPEFAAALAKAGLIDSKPPPPPITAAEARIGFDTTVLKSYKAFLEPYLPPSNSYTVTDHSVPVEGGEISVRSLVPVVDDKNETFPVLVYLHGGGWTIGSVELDDYVLRGYCVRQKITIVNVEYRLAPEHPFPTAVDDCHAALKWTVSNSALLRVDLSKGFLVGGESAGANIAAALTHIARDDLFFEGQRLTGQLLCEPCVCHLAAYPESLKSKFKSMTEFTVMPPLSKEMVEKFYGWYNAPPSDPRFSPLLYPSHQGLPRAYFQAMGFDPLRDDAIVYEEVLREAGVETKVDIYPGVSHGFYYGFPGISAAAKVREDAEQGIKWLLGRESSA</sequence>
<dbReference type="PANTHER" id="PTHR48081:SF8">
    <property type="entry name" value="ALPHA_BETA HYDROLASE FOLD-3 DOMAIN-CONTAINING PROTEIN-RELATED"/>
    <property type="match status" value="1"/>
</dbReference>
<dbReference type="Pfam" id="PF07859">
    <property type="entry name" value="Abhydrolase_3"/>
    <property type="match status" value="1"/>
</dbReference>